<proteinExistence type="predicted"/>
<dbReference type="CDD" id="cd01949">
    <property type="entry name" value="GGDEF"/>
    <property type="match status" value="1"/>
</dbReference>
<feature type="compositionally biased region" description="Basic and acidic residues" evidence="3">
    <location>
        <begin position="347"/>
        <end position="360"/>
    </location>
</feature>
<dbReference type="InterPro" id="IPR050469">
    <property type="entry name" value="Diguanylate_Cyclase"/>
</dbReference>
<evidence type="ECO:0000259" key="5">
    <source>
        <dbReference type="PROSITE" id="PS50887"/>
    </source>
</evidence>
<dbReference type="NCBIfam" id="TIGR00254">
    <property type="entry name" value="GGDEF"/>
    <property type="match status" value="1"/>
</dbReference>
<dbReference type="PANTHER" id="PTHR45138">
    <property type="entry name" value="REGULATORY COMPONENTS OF SENSORY TRANSDUCTION SYSTEM"/>
    <property type="match status" value="1"/>
</dbReference>
<dbReference type="EMBL" id="CP096208">
    <property type="protein sequence ID" value="UPQ82379.1"/>
    <property type="molecule type" value="Genomic_DNA"/>
</dbReference>
<name>A0ABY4KP84_9PSED</name>
<dbReference type="Gene3D" id="3.30.70.270">
    <property type="match status" value="1"/>
</dbReference>
<evidence type="ECO:0000256" key="2">
    <source>
        <dbReference type="ARBA" id="ARBA00034247"/>
    </source>
</evidence>
<gene>
    <name evidence="6" type="ORF">M0M42_18605</name>
</gene>
<dbReference type="PANTHER" id="PTHR45138:SF9">
    <property type="entry name" value="DIGUANYLATE CYCLASE DGCM-RELATED"/>
    <property type="match status" value="1"/>
</dbReference>
<feature type="transmembrane region" description="Helical" evidence="4">
    <location>
        <begin position="96"/>
        <end position="115"/>
    </location>
</feature>
<protein>
    <recommendedName>
        <fullName evidence="1">diguanylate cyclase</fullName>
        <ecNumber evidence="1">2.7.7.65</ecNumber>
    </recommendedName>
</protein>
<reference evidence="6 7" key="1">
    <citation type="submission" date="2022-04" db="EMBL/GenBank/DDBJ databases">
        <title>Pseudomonas knackmussii B09-2.</title>
        <authorList>
            <person name="Deng Y."/>
        </authorList>
    </citation>
    <scope>NUCLEOTIDE SEQUENCE [LARGE SCALE GENOMIC DNA]</scope>
    <source>
        <strain evidence="6 7">B09-2</strain>
    </source>
</reference>
<sequence>MPHLSAARFLSHFYAPLGLLLGGLVAAQQSSLNEFFTSLFNVLPTVLLLLGGAFCIAYGRMREASLLLLIYLAYFLLDTQADHYRISGALLPEAALTFHLCSLLLPVLYGVYGLWLERAHFLQDGLARIAVLFAVVAVAVALARRFPHVLIDWLTRVRWPSWSIELQLIQLAYPVFLVVLVALLVQYLRRPRPGHAAQLIVLIGLLTMLPQVFSKTGALNVMSSLTMLTLFVAVAQEAYQMAFRDELTGLPGRRALNERLQRLGRNYVIAMADVDRFKAFNDTHGHDVGDQVLRLVASRLRKVGGGGRAYRYGGEEFALVFPGRDLHQCLPHLEAVRQAVEGQPLLLRDKASRPKGADHGRQRRGSGAAGSVSVTVSIGVAERLETQRSPDDVIKSADQALYAAKGAGRNCVRVHGDNRRGAVRTARQAATGT</sequence>
<feature type="transmembrane region" description="Helical" evidence="4">
    <location>
        <begin position="127"/>
        <end position="146"/>
    </location>
</feature>
<dbReference type="EC" id="2.7.7.65" evidence="1"/>
<keyword evidence="4" id="KW-0472">Membrane</keyword>
<keyword evidence="4" id="KW-1133">Transmembrane helix</keyword>
<evidence type="ECO:0000256" key="1">
    <source>
        <dbReference type="ARBA" id="ARBA00012528"/>
    </source>
</evidence>
<feature type="transmembrane region" description="Helical" evidence="4">
    <location>
        <begin position="195"/>
        <end position="213"/>
    </location>
</feature>
<dbReference type="Pfam" id="PF00990">
    <property type="entry name" value="GGDEF"/>
    <property type="match status" value="2"/>
</dbReference>
<dbReference type="PROSITE" id="PS50887">
    <property type="entry name" value="GGDEF"/>
    <property type="match status" value="1"/>
</dbReference>
<organism evidence="6 7">
    <name type="scientific">Pseudomonas knackmussii</name>
    <dbReference type="NCBI Taxonomy" id="65741"/>
    <lineage>
        <taxon>Bacteria</taxon>
        <taxon>Pseudomonadati</taxon>
        <taxon>Pseudomonadota</taxon>
        <taxon>Gammaproteobacteria</taxon>
        <taxon>Pseudomonadales</taxon>
        <taxon>Pseudomonadaceae</taxon>
        <taxon>Pseudomonas</taxon>
    </lineage>
</organism>
<keyword evidence="7" id="KW-1185">Reference proteome</keyword>
<feature type="transmembrane region" description="Helical" evidence="4">
    <location>
        <begin position="166"/>
        <end position="188"/>
    </location>
</feature>
<dbReference type="InterPro" id="IPR043128">
    <property type="entry name" value="Rev_trsase/Diguanyl_cyclase"/>
</dbReference>
<dbReference type="InterPro" id="IPR000160">
    <property type="entry name" value="GGDEF_dom"/>
</dbReference>
<dbReference type="SUPFAM" id="SSF55073">
    <property type="entry name" value="Nucleotide cyclase"/>
    <property type="match status" value="1"/>
</dbReference>
<evidence type="ECO:0000313" key="7">
    <source>
        <dbReference type="Proteomes" id="UP000831189"/>
    </source>
</evidence>
<evidence type="ECO:0000256" key="3">
    <source>
        <dbReference type="SAM" id="MobiDB-lite"/>
    </source>
</evidence>
<feature type="transmembrane region" description="Helical" evidence="4">
    <location>
        <begin position="36"/>
        <end position="59"/>
    </location>
</feature>
<feature type="transmembrane region" description="Helical" evidence="4">
    <location>
        <begin position="66"/>
        <end position="84"/>
    </location>
</feature>
<dbReference type="SMART" id="SM00267">
    <property type="entry name" value="GGDEF"/>
    <property type="match status" value="1"/>
</dbReference>
<evidence type="ECO:0000313" key="6">
    <source>
        <dbReference type="EMBL" id="UPQ82379.1"/>
    </source>
</evidence>
<evidence type="ECO:0000256" key="4">
    <source>
        <dbReference type="SAM" id="Phobius"/>
    </source>
</evidence>
<dbReference type="InterPro" id="IPR029787">
    <property type="entry name" value="Nucleotide_cyclase"/>
</dbReference>
<dbReference type="Proteomes" id="UP000831189">
    <property type="component" value="Chromosome"/>
</dbReference>
<keyword evidence="4" id="KW-0812">Transmembrane</keyword>
<feature type="region of interest" description="Disordered" evidence="3">
    <location>
        <begin position="345"/>
        <end position="370"/>
    </location>
</feature>
<comment type="catalytic activity">
    <reaction evidence="2">
        <text>2 GTP = 3',3'-c-di-GMP + 2 diphosphate</text>
        <dbReference type="Rhea" id="RHEA:24898"/>
        <dbReference type="ChEBI" id="CHEBI:33019"/>
        <dbReference type="ChEBI" id="CHEBI:37565"/>
        <dbReference type="ChEBI" id="CHEBI:58805"/>
        <dbReference type="EC" id="2.7.7.65"/>
    </reaction>
</comment>
<feature type="domain" description="GGDEF" evidence="5">
    <location>
        <begin position="265"/>
        <end position="417"/>
    </location>
</feature>
<accession>A0ABY4KP84</accession>